<keyword evidence="4 11" id="KW-0812">Transmembrane</keyword>
<accession>A0A2T0PTD0</accession>
<keyword evidence="8 11" id="KW-1133">Transmembrane helix</keyword>
<comment type="subunit">
    <text evidence="11">The system is composed of three essential subunits: KdpA, KdpB and KdpC.</text>
</comment>
<evidence type="ECO:0000256" key="11">
    <source>
        <dbReference type="HAMAP-Rule" id="MF_00276"/>
    </source>
</evidence>
<dbReference type="EMBL" id="PVZC01000011">
    <property type="protein sequence ID" value="PRX92161.1"/>
    <property type="molecule type" value="Genomic_DNA"/>
</dbReference>
<dbReference type="InterPro" id="IPR003820">
    <property type="entry name" value="KdpC"/>
</dbReference>
<reference evidence="13 14" key="1">
    <citation type="submission" date="2018-03" db="EMBL/GenBank/DDBJ databases">
        <title>Genomic Encyclopedia of Archaeal and Bacterial Type Strains, Phase II (KMG-II): from individual species to whole genera.</title>
        <authorList>
            <person name="Goeker M."/>
        </authorList>
    </citation>
    <scope>NUCLEOTIDE SEQUENCE [LARGE SCALE GENOMIC DNA]</scope>
    <source>
        <strain evidence="13 14">DSM 45601</strain>
    </source>
</reference>
<dbReference type="GO" id="GO:0008556">
    <property type="term" value="F:P-type potassium transmembrane transporter activity"/>
    <property type="evidence" value="ECO:0007669"/>
    <property type="project" value="InterPro"/>
</dbReference>
<dbReference type="Pfam" id="PF02669">
    <property type="entry name" value="KdpC"/>
    <property type="match status" value="1"/>
</dbReference>
<dbReference type="HAMAP" id="MF_00276">
    <property type="entry name" value="KdpC"/>
    <property type="match status" value="1"/>
</dbReference>
<dbReference type="PANTHER" id="PTHR30042">
    <property type="entry name" value="POTASSIUM-TRANSPORTING ATPASE C CHAIN"/>
    <property type="match status" value="1"/>
</dbReference>
<comment type="function">
    <text evidence="11">Part of the high-affinity ATP-driven potassium transport (or Kdp) system, which catalyzes the hydrolysis of ATP coupled with the electrogenic transport of potassium into the cytoplasm. This subunit acts as a catalytic chaperone that increases the ATP-binding affinity of the ATP-hydrolyzing subunit KdpB by the formation of a transient KdpB/KdpC/ATP ternary complex.</text>
</comment>
<evidence type="ECO:0000256" key="5">
    <source>
        <dbReference type="ARBA" id="ARBA00022741"/>
    </source>
</evidence>
<dbReference type="NCBIfam" id="TIGR00681">
    <property type="entry name" value="kdpC"/>
    <property type="match status" value="1"/>
</dbReference>
<evidence type="ECO:0000256" key="8">
    <source>
        <dbReference type="ARBA" id="ARBA00022989"/>
    </source>
</evidence>
<keyword evidence="9 11" id="KW-0406">Ion transport</keyword>
<dbReference type="GO" id="GO:0005886">
    <property type="term" value="C:plasma membrane"/>
    <property type="evidence" value="ECO:0007669"/>
    <property type="project" value="UniProtKB-SubCell"/>
</dbReference>
<evidence type="ECO:0000256" key="10">
    <source>
        <dbReference type="ARBA" id="ARBA00023136"/>
    </source>
</evidence>
<evidence type="ECO:0000256" key="4">
    <source>
        <dbReference type="ARBA" id="ARBA00022692"/>
    </source>
</evidence>
<keyword evidence="3 11" id="KW-0633">Potassium transport</keyword>
<gene>
    <name evidence="11" type="primary">kdpC</name>
    <name evidence="13" type="ORF">CLV72_11150</name>
</gene>
<evidence type="ECO:0000256" key="1">
    <source>
        <dbReference type="ARBA" id="ARBA00022448"/>
    </source>
</evidence>
<comment type="subcellular location">
    <subcellularLocation>
        <location evidence="11">Cell membrane</location>
        <topology evidence="11">Single-pass membrane protein</topology>
    </subcellularLocation>
</comment>
<feature type="region of interest" description="Disordered" evidence="12">
    <location>
        <begin position="56"/>
        <end position="87"/>
    </location>
</feature>
<comment type="caution">
    <text evidence="13">The sequence shown here is derived from an EMBL/GenBank/DDBJ whole genome shotgun (WGS) entry which is preliminary data.</text>
</comment>
<keyword evidence="5 11" id="KW-0547">Nucleotide-binding</keyword>
<keyword evidence="6 11" id="KW-0067">ATP-binding</keyword>
<proteinExistence type="inferred from homology"/>
<sequence>MLWLRQAAAGLRVLAALTVVLGLGYPLAVLGAGQLLMPGQANGSMVERDGEPVGSRLIGQPVEDPSYFHGRPSAAGEGYDPLSSGASNLAPTSPELLAAVEERRAAAAELNGVPPEAVPPDALTASGSGLDPHISPAYARLQADRVARERGMDPAAVAALVEEHVQGRGLGFLGEPAVNVLELNLALDEAAEAAGAGGAG</sequence>
<protein>
    <recommendedName>
        <fullName evidence="11">Potassium-transporting ATPase KdpC subunit</fullName>
    </recommendedName>
    <alternativeName>
        <fullName evidence="11">ATP phosphohydrolase [potassium-transporting] C chain</fullName>
    </alternativeName>
    <alternativeName>
        <fullName evidence="11">Potassium-binding and translocating subunit C</fullName>
    </alternativeName>
    <alternativeName>
        <fullName evidence="11">Potassium-translocating ATPase C chain</fullName>
    </alternativeName>
</protein>
<keyword evidence="7 11" id="KW-0630">Potassium</keyword>
<dbReference type="AlphaFoldDB" id="A0A2T0PTD0"/>
<name>A0A2T0PTD0_9ACTN</name>
<evidence type="ECO:0000313" key="14">
    <source>
        <dbReference type="Proteomes" id="UP000237846"/>
    </source>
</evidence>
<evidence type="ECO:0000313" key="13">
    <source>
        <dbReference type="EMBL" id="PRX92161.1"/>
    </source>
</evidence>
<evidence type="ECO:0000256" key="2">
    <source>
        <dbReference type="ARBA" id="ARBA00022475"/>
    </source>
</evidence>
<comment type="similarity">
    <text evidence="11">Belongs to the KdpC family.</text>
</comment>
<dbReference type="GO" id="GO:0005524">
    <property type="term" value="F:ATP binding"/>
    <property type="evidence" value="ECO:0007669"/>
    <property type="project" value="UniProtKB-UniRule"/>
</dbReference>
<dbReference type="PIRSF" id="PIRSF001296">
    <property type="entry name" value="K_ATPase_KdpC"/>
    <property type="match status" value="1"/>
</dbReference>
<keyword evidence="1 11" id="KW-0813">Transport</keyword>
<evidence type="ECO:0000256" key="6">
    <source>
        <dbReference type="ARBA" id="ARBA00022840"/>
    </source>
</evidence>
<evidence type="ECO:0000256" key="7">
    <source>
        <dbReference type="ARBA" id="ARBA00022958"/>
    </source>
</evidence>
<evidence type="ECO:0000256" key="9">
    <source>
        <dbReference type="ARBA" id="ARBA00023065"/>
    </source>
</evidence>
<evidence type="ECO:0000256" key="3">
    <source>
        <dbReference type="ARBA" id="ARBA00022538"/>
    </source>
</evidence>
<keyword evidence="14" id="KW-1185">Reference proteome</keyword>
<keyword evidence="10 11" id="KW-0472">Membrane</keyword>
<dbReference type="NCBIfam" id="NF001454">
    <property type="entry name" value="PRK00315.1"/>
    <property type="match status" value="1"/>
</dbReference>
<evidence type="ECO:0000256" key="12">
    <source>
        <dbReference type="SAM" id="MobiDB-lite"/>
    </source>
</evidence>
<dbReference type="Proteomes" id="UP000237846">
    <property type="component" value="Unassembled WGS sequence"/>
</dbReference>
<keyword evidence="2 11" id="KW-1003">Cell membrane</keyword>
<dbReference type="PANTHER" id="PTHR30042:SF2">
    <property type="entry name" value="POTASSIUM-TRANSPORTING ATPASE KDPC SUBUNIT"/>
    <property type="match status" value="1"/>
</dbReference>
<organism evidence="13 14">
    <name type="scientific">Allonocardiopsis opalescens</name>
    <dbReference type="NCBI Taxonomy" id="1144618"/>
    <lineage>
        <taxon>Bacteria</taxon>
        <taxon>Bacillati</taxon>
        <taxon>Actinomycetota</taxon>
        <taxon>Actinomycetes</taxon>
        <taxon>Streptosporangiales</taxon>
        <taxon>Allonocardiopsis</taxon>
    </lineage>
</organism>